<dbReference type="EMBL" id="VLKR01000007">
    <property type="protein sequence ID" value="TWI21695.1"/>
    <property type="molecule type" value="Genomic_DNA"/>
</dbReference>
<dbReference type="AlphaFoldDB" id="A0A562MP28"/>
<dbReference type="Proteomes" id="UP000315908">
    <property type="component" value="Unassembled WGS sequence"/>
</dbReference>
<evidence type="ECO:0000313" key="2">
    <source>
        <dbReference type="Proteomes" id="UP000315908"/>
    </source>
</evidence>
<reference evidence="1 2" key="1">
    <citation type="journal article" date="2015" name="Stand. Genomic Sci.">
        <title>Genomic Encyclopedia of Bacterial and Archaeal Type Strains, Phase III: the genomes of soil and plant-associated and newly described type strains.</title>
        <authorList>
            <person name="Whitman W.B."/>
            <person name="Woyke T."/>
            <person name="Klenk H.P."/>
            <person name="Zhou Y."/>
            <person name="Lilburn T.G."/>
            <person name="Beck B.J."/>
            <person name="De Vos P."/>
            <person name="Vandamme P."/>
            <person name="Eisen J.A."/>
            <person name="Garrity G."/>
            <person name="Hugenholtz P."/>
            <person name="Kyrpides N.C."/>
        </authorList>
    </citation>
    <scope>NUCLEOTIDE SEQUENCE [LARGE SCALE GENOMIC DNA]</scope>
    <source>
        <strain evidence="1 2">CGMCC 1.6855</strain>
    </source>
</reference>
<evidence type="ECO:0000313" key="1">
    <source>
        <dbReference type="EMBL" id="TWI21695.1"/>
    </source>
</evidence>
<protein>
    <recommendedName>
        <fullName evidence="3">Antitoxin SocA-like Panacea domain-containing protein</fullName>
    </recommendedName>
</protein>
<comment type="caution">
    <text evidence="1">The sequence shown here is derived from an EMBL/GenBank/DDBJ whole genome shotgun (WGS) entry which is preliminary data.</text>
</comment>
<dbReference type="OrthoDB" id="1441996at2"/>
<name>A0A562MP28_9SPHI</name>
<accession>A0A562MP28</accession>
<proteinExistence type="predicted"/>
<evidence type="ECO:0008006" key="3">
    <source>
        <dbReference type="Google" id="ProtNLM"/>
    </source>
</evidence>
<dbReference type="RefSeq" id="WP_145327792.1">
    <property type="nucleotide sequence ID" value="NZ_VLKR01000007.1"/>
</dbReference>
<gene>
    <name evidence="1" type="ORF">IQ31_01827</name>
</gene>
<sequence length="173" mass="20562">MEKNSIFEYFIFKSLLLLSREGNVFQNDLSILKSIKLLFFFSTVSDLDHEPLIDNFERVKALPLGHVITDVYSSMKLDSLRHFRFNKNGVVLKNPSINESDFDSRIRSEVDYRFDLLLQFNPDILKMTAYELVELSHKWFSWNYYFNKARLNGQSSIDIPIEVIKNERKIYKF</sequence>
<organism evidence="1 2">
    <name type="scientific">Sphingobacterium siyangense</name>
    <dbReference type="NCBI Taxonomy" id="459529"/>
    <lineage>
        <taxon>Bacteria</taxon>
        <taxon>Pseudomonadati</taxon>
        <taxon>Bacteroidota</taxon>
        <taxon>Sphingobacteriia</taxon>
        <taxon>Sphingobacteriales</taxon>
        <taxon>Sphingobacteriaceae</taxon>
        <taxon>Sphingobacterium</taxon>
    </lineage>
</organism>